<evidence type="ECO:0008006" key="3">
    <source>
        <dbReference type="Google" id="ProtNLM"/>
    </source>
</evidence>
<dbReference type="Proteomes" id="UP000663881">
    <property type="component" value="Unassembled WGS sequence"/>
</dbReference>
<sequence length="113" mass="13028">MPVDGLCADLTCDKNIKHLYECHCCSSLICFQHLNEHIEATQGNNEQFKSLRNELKTAVDTFKVIVEEKLLNIEREKSLIEKAQKLLDLENSSIDEIQIIFEEIKQAIAFSQF</sequence>
<organism evidence="1 2">
    <name type="scientific">Adineta steineri</name>
    <dbReference type="NCBI Taxonomy" id="433720"/>
    <lineage>
        <taxon>Eukaryota</taxon>
        <taxon>Metazoa</taxon>
        <taxon>Spiralia</taxon>
        <taxon>Gnathifera</taxon>
        <taxon>Rotifera</taxon>
        <taxon>Eurotatoria</taxon>
        <taxon>Bdelloidea</taxon>
        <taxon>Adinetida</taxon>
        <taxon>Adinetidae</taxon>
        <taxon>Adineta</taxon>
    </lineage>
</organism>
<comment type="caution">
    <text evidence="1">The sequence shown here is derived from an EMBL/GenBank/DDBJ whole genome shotgun (WGS) entry which is preliminary data.</text>
</comment>
<gene>
    <name evidence="1" type="ORF">OKA104_LOCUS46709</name>
</gene>
<evidence type="ECO:0000313" key="1">
    <source>
        <dbReference type="EMBL" id="CAF4310739.1"/>
    </source>
</evidence>
<proteinExistence type="predicted"/>
<feature type="non-terminal residue" evidence="1">
    <location>
        <position position="113"/>
    </location>
</feature>
<reference evidence="1" key="1">
    <citation type="submission" date="2021-02" db="EMBL/GenBank/DDBJ databases">
        <authorList>
            <person name="Nowell W R."/>
        </authorList>
    </citation>
    <scope>NUCLEOTIDE SEQUENCE</scope>
</reference>
<name>A0A820IIM0_9BILA</name>
<dbReference type="AlphaFoldDB" id="A0A820IIM0"/>
<dbReference type="EMBL" id="CAJOAY010017405">
    <property type="protein sequence ID" value="CAF4310739.1"/>
    <property type="molecule type" value="Genomic_DNA"/>
</dbReference>
<evidence type="ECO:0000313" key="2">
    <source>
        <dbReference type="Proteomes" id="UP000663881"/>
    </source>
</evidence>
<protein>
    <recommendedName>
        <fullName evidence="3">B box-type domain-containing protein</fullName>
    </recommendedName>
</protein>
<accession>A0A820IIM0</accession>